<feature type="transmembrane region" description="Helical" evidence="12">
    <location>
        <begin position="6"/>
        <end position="27"/>
    </location>
</feature>
<keyword evidence="3 12" id="KW-0138">CF(0)</keyword>
<reference evidence="15 16" key="1">
    <citation type="journal article" date="2021" name="ISME Commun">
        <title>Automated analysis of genomic sequences facilitates high-throughput and comprehensive description of bacteria.</title>
        <authorList>
            <person name="Hitch T.C.A."/>
        </authorList>
    </citation>
    <scope>NUCLEOTIDE SEQUENCE [LARGE SCALE GENOMIC DNA]</scope>
    <source>
        <strain evidence="15 16">Sanger_29</strain>
    </source>
</reference>
<dbReference type="PANTHER" id="PTHR33445">
    <property type="entry name" value="ATP SYNTHASE SUBUNIT B', CHLOROPLASTIC"/>
    <property type="match status" value="1"/>
</dbReference>
<evidence type="ECO:0000256" key="2">
    <source>
        <dbReference type="ARBA" id="ARBA00022448"/>
    </source>
</evidence>
<feature type="coiled-coil region" evidence="14">
    <location>
        <begin position="31"/>
        <end position="79"/>
    </location>
</feature>
<sequence length="157" mass="17884">MLRLDWNLVFTVINLLILYVLMRKFLFKPVNEILEKRQKEEDARLADAEAAKNSALKSKEEYEASIKNAEQEKSQIVAKAREEAAGEYSRIVDEAQKKAGTIVEKACSDAEQEKKKIMQQAETAVRDMVVTAAARVAGEKEGTDNDRTLYDEFLRQQ</sequence>
<comment type="caution">
    <text evidence="15">The sequence shown here is derived from an EMBL/GenBank/DDBJ whole genome shotgun (WGS) entry which is preliminary data.</text>
</comment>
<evidence type="ECO:0000256" key="13">
    <source>
        <dbReference type="RuleBase" id="RU003848"/>
    </source>
</evidence>
<accession>A0ABT2SIS1</accession>
<name>A0ABT2SIS1_9FIRM</name>
<dbReference type="Gene3D" id="1.20.5.620">
    <property type="entry name" value="F1F0 ATP synthase subunit B, membrane domain"/>
    <property type="match status" value="1"/>
</dbReference>
<dbReference type="InterPro" id="IPR050059">
    <property type="entry name" value="ATP_synthase_B_chain"/>
</dbReference>
<protein>
    <recommendedName>
        <fullName evidence="12">ATP synthase subunit b</fullName>
    </recommendedName>
    <alternativeName>
        <fullName evidence="12">ATP synthase F(0) sector subunit b</fullName>
    </alternativeName>
    <alternativeName>
        <fullName evidence="12">ATPase subunit I</fullName>
    </alternativeName>
    <alternativeName>
        <fullName evidence="12">F-type ATPase subunit b</fullName>
        <shortName evidence="12">F-ATPase subunit b</shortName>
    </alternativeName>
</protein>
<dbReference type="CDD" id="cd06503">
    <property type="entry name" value="ATP-synt_Fo_b"/>
    <property type="match status" value="1"/>
</dbReference>
<keyword evidence="16" id="KW-1185">Reference proteome</keyword>
<comment type="similarity">
    <text evidence="1 12 13">Belongs to the ATPase B chain family.</text>
</comment>
<evidence type="ECO:0000313" key="16">
    <source>
        <dbReference type="Proteomes" id="UP001652338"/>
    </source>
</evidence>
<comment type="subunit">
    <text evidence="12">F-type ATPases have 2 components, F(1) - the catalytic core - and F(0) - the membrane proton channel. F(1) has five subunits: alpha(3), beta(3), gamma(1), delta(1), epsilon(1). F(0) has three main subunits: a(1), b(2) and c(10-14). The alpha and beta chains form an alternating ring which encloses part of the gamma chain. F(1) is attached to F(0) by a central stalk formed by the gamma and epsilon chains, while a peripheral stalk is formed by the delta and b chains.</text>
</comment>
<evidence type="ECO:0000256" key="12">
    <source>
        <dbReference type="HAMAP-Rule" id="MF_01398"/>
    </source>
</evidence>
<keyword evidence="14" id="KW-0175">Coiled coil</keyword>
<evidence type="ECO:0000256" key="8">
    <source>
        <dbReference type="ARBA" id="ARBA00023136"/>
    </source>
</evidence>
<dbReference type="InterPro" id="IPR002146">
    <property type="entry name" value="ATP_synth_b/b'su_bac/chlpt"/>
</dbReference>
<comment type="function">
    <text evidence="12">Component of the F(0) channel, it forms part of the peripheral stalk, linking F(1) to F(0).</text>
</comment>
<evidence type="ECO:0000256" key="9">
    <source>
        <dbReference type="ARBA" id="ARBA00023310"/>
    </source>
</evidence>
<evidence type="ECO:0000256" key="5">
    <source>
        <dbReference type="ARBA" id="ARBA00022781"/>
    </source>
</evidence>
<keyword evidence="8 12" id="KW-0472">Membrane</keyword>
<gene>
    <name evidence="12" type="primary">atpF</name>
    <name evidence="15" type="ORF">OCV47_03090</name>
</gene>
<evidence type="ECO:0000256" key="4">
    <source>
        <dbReference type="ARBA" id="ARBA00022692"/>
    </source>
</evidence>
<keyword evidence="12" id="KW-1003">Cell membrane</keyword>
<dbReference type="Pfam" id="PF00430">
    <property type="entry name" value="ATP-synt_B"/>
    <property type="match status" value="1"/>
</dbReference>
<keyword evidence="9 12" id="KW-0066">ATP synthesis</keyword>
<keyword evidence="5 12" id="KW-0375">Hydrogen ion transport</keyword>
<keyword evidence="2 12" id="KW-0813">Transport</keyword>
<organism evidence="15 16">
    <name type="scientific">Muricoprocola aceti</name>
    <dbReference type="NCBI Taxonomy" id="2981772"/>
    <lineage>
        <taxon>Bacteria</taxon>
        <taxon>Bacillati</taxon>
        <taxon>Bacillota</taxon>
        <taxon>Clostridia</taxon>
        <taxon>Lachnospirales</taxon>
        <taxon>Lachnospiraceae</taxon>
        <taxon>Muricoprocola</taxon>
    </lineage>
</organism>
<evidence type="ECO:0000256" key="1">
    <source>
        <dbReference type="ARBA" id="ARBA00005513"/>
    </source>
</evidence>
<evidence type="ECO:0000256" key="3">
    <source>
        <dbReference type="ARBA" id="ARBA00022547"/>
    </source>
</evidence>
<evidence type="ECO:0000313" key="15">
    <source>
        <dbReference type="EMBL" id="MCU6724351.1"/>
    </source>
</evidence>
<dbReference type="SUPFAM" id="SSF81573">
    <property type="entry name" value="F1F0 ATP synthase subunit B, membrane domain"/>
    <property type="match status" value="1"/>
</dbReference>
<dbReference type="PANTHER" id="PTHR33445:SF2">
    <property type="entry name" value="ATP SYNTHASE SUBUNIT B', CHLOROPLASTIC"/>
    <property type="match status" value="1"/>
</dbReference>
<evidence type="ECO:0000256" key="14">
    <source>
        <dbReference type="SAM" id="Coils"/>
    </source>
</evidence>
<dbReference type="InterPro" id="IPR028987">
    <property type="entry name" value="ATP_synth_B-like_membr_sf"/>
</dbReference>
<evidence type="ECO:0000256" key="10">
    <source>
        <dbReference type="ARBA" id="ARBA00025198"/>
    </source>
</evidence>
<evidence type="ECO:0000256" key="7">
    <source>
        <dbReference type="ARBA" id="ARBA00023065"/>
    </source>
</evidence>
<dbReference type="Proteomes" id="UP001652338">
    <property type="component" value="Unassembled WGS sequence"/>
</dbReference>
<evidence type="ECO:0000256" key="11">
    <source>
        <dbReference type="ARBA" id="ARBA00037847"/>
    </source>
</evidence>
<proteinExistence type="inferred from homology"/>
<dbReference type="EMBL" id="JAOQKE010000002">
    <property type="protein sequence ID" value="MCU6724351.1"/>
    <property type="molecule type" value="Genomic_DNA"/>
</dbReference>
<dbReference type="HAMAP" id="MF_01398">
    <property type="entry name" value="ATP_synth_b_bprime"/>
    <property type="match status" value="1"/>
</dbReference>
<keyword evidence="7 12" id="KW-0406">Ion transport</keyword>
<comment type="subcellular location">
    <subcellularLocation>
        <location evidence="12">Cell membrane</location>
        <topology evidence="12">Single-pass membrane protein</topology>
    </subcellularLocation>
    <subcellularLocation>
        <location evidence="11">Endomembrane system</location>
        <topology evidence="11">Single-pass membrane protein</topology>
    </subcellularLocation>
</comment>
<comment type="function">
    <text evidence="10 12">F(1)F(0) ATP synthase produces ATP from ADP in the presence of a proton or sodium gradient. F-type ATPases consist of two structural domains, F(1) containing the extramembraneous catalytic core and F(0) containing the membrane proton channel, linked together by a central stalk and a peripheral stalk. During catalysis, ATP synthesis in the catalytic domain of F(1) is coupled via a rotary mechanism of the central stalk subunits to proton translocation.</text>
</comment>
<keyword evidence="4 12" id="KW-0812">Transmembrane</keyword>
<dbReference type="RefSeq" id="WP_256298778.1">
    <property type="nucleotide sequence ID" value="NZ_JAOQKE010000002.1"/>
</dbReference>
<evidence type="ECO:0000256" key="6">
    <source>
        <dbReference type="ARBA" id="ARBA00022989"/>
    </source>
</evidence>
<keyword evidence="6 12" id="KW-1133">Transmembrane helix</keyword>